<gene>
    <name evidence="7" type="primary">atpA</name>
    <name evidence="12" type="ORF">L2W38_04420</name>
</gene>
<dbReference type="InterPro" id="IPR027417">
    <property type="entry name" value="P-loop_NTPase"/>
</dbReference>
<comment type="caution">
    <text evidence="12">The sequence shown here is derived from an EMBL/GenBank/DDBJ whole genome shotgun (WGS) entry which is preliminary data.</text>
</comment>
<dbReference type="InterPro" id="IPR024034">
    <property type="entry name" value="ATPase_F1/V1_b/a_C"/>
</dbReference>
<evidence type="ECO:0000313" key="13">
    <source>
        <dbReference type="Proteomes" id="UP001200430"/>
    </source>
</evidence>
<dbReference type="Gene3D" id="1.10.1140.10">
    <property type="entry name" value="Bovine Mitochondrial F1-atpase, Atp Synthase Beta Chain, Chain D, domain 3"/>
    <property type="match status" value="1"/>
</dbReference>
<dbReference type="RefSeq" id="WP_236098813.1">
    <property type="nucleotide sequence ID" value="NZ_JAKGUD010000003.1"/>
</dbReference>
<dbReference type="EC" id="7.1.2.2" evidence="7"/>
<dbReference type="Gene3D" id="2.40.30.20">
    <property type="match status" value="1"/>
</dbReference>
<keyword evidence="4 7" id="KW-0067">ATP-binding</keyword>
<dbReference type="Gene3D" id="3.40.50.300">
    <property type="entry name" value="P-loop containing nucleotide triphosphate hydrolases"/>
    <property type="match status" value="1"/>
</dbReference>
<keyword evidence="2 7" id="KW-0813">Transport</keyword>
<feature type="domain" description="ATP synthase A/B type C-terminal" evidence="11">
    <location>
        <begin position="442"/>
        <end position="524"/>
    </location>
</feature>
<evidence type="ECO:0000256" key="6">
    <source>
        <dbReference type="ARBA" id="ARBA00023065"/>
    </source>
</evidence>
<reference evidence="12 13" key="1">
    <citation type="submission" date="2022-01" db="EMBL/GenBank/DDBJ databases">
        <title>Dethiosulfovibrio faecalis sp. nov., a novel proteolytic, non-sulfur-reducing bacterium isolated from a marine aquaculture solid waste bioreactor.</title>
        <authorList>
            <person name="Grabowski S."/>
            <person name="Apolinario E."/>
            <person name="Schneider N."/>
            <person name="Marshall C.W."/>
            <person name="Sowers K.R."/>
        </authorList>
    </citation>
    <scope>NUCLEOTIDE SEQUENCE [LARGE SCALE GENOMIC DNA]</scope>
    <source>
        <strain evidence="12 13">DSM 12537</strain>
    </source>
</reference>
<dbReference type="InterPro" id="IPR055190">
    <property type="entry name" value="ATP-synt_VA_C"/>
</dbReference>
<evidence type="ECO:0000259" key="8">
    <source>
        <dbReference type="Pfam" id="PF00006"/>
    </source>
</evidence>
<dbReference type="InterPro" id="IPR000194">
    <property type="entry name" value="ATPase_F1/V1/A1_a/bsu_nucl-bd"/>
</dbReference>
<keyword evidence="13" id="KW-1185">Reference proteome</keyword>
<comment type="catalytic activity">
    <reaction evidence="7">
        <text>ATP + H2O + 4 H(+)(in) = ADP + phosphate + 5 H(+)(out)</text>
        <dbReference type="Rhea" id="RHEA:57720"/>
        <dbReference type="ChEBI" id="CHEBI:15377"/>
        <dbReference type="ChEBI" id="CHEBI:15378"/>
        <dbReference type="ChEBI" id="CHEBI:30616"/>
        <dbReference type="ChEBI" id="CHEBI:43474"/>
        <dbReference type="ChEBI" id="CHEBI:456216"/>
        <dbReference type="EC" id="7.1.2.2"/>
    </reaction>
</comment>
<accession>A0ABS9ELH8</accession>
<feature type="domain" description="ATPase F1/V1/A1 complex alpha/beta subunit nucleotide-binding" evidence="8">
    <location>
        <begin position="209"/>
        <end position="432"/>
    </location>
</feature>
<protein>
    <recommendedName>
        <fullName evidence="7">V-type ATP synthase alpha chain</fullName>
        <ecNumber evidence="7">7.1.2.2</ecNumber>
    </recommendedName>
    <alternativeName>
        <fullName evidence="7">V-ATPase subunit A</fullName>
    </alternativeName>
</protein>
<feature type="domain" description="ATPsynthase alpha/beta subunit barrel-sandwich" evidence="10">
    <location>
        <begin position="109"/>
        <end position="191"/>
    </location>
</feature>
<dbReference type="PANTHER" id="PTHR43607">
    <property type="entry name" value="V-TYPE PROTON ATPASE CATALYTIC SUBUNIT A"/>
    <property type="match status" value="1"/>
</dbReference>
<evidence type="ECO:0000256" key="7">
    <source>
        <dbReference type="HAMAP-Rule" id="MF_00309"/>
    </source>
</evidence>
<evidence type="ECO:0000256" key="3">
    <source>
        <dbReference type="ARBA" id="ARBA00022741"/>
    </source>
</evidence>
<dbReference type="Gene3D" id="2.40.50.100">
    <property type="match status" value="1"/>
</dbReference>
<evidence type="ECO:0000256" key="5">
    <source>
        <dbReference type="ARBA" id="ARBA00022967"/>
    </source>
</evidence>
<dbReference type="SUPFAM" id="SSF50615">
    <property type="entry name" value="N-terminal domain of alpha and beta subunits of F1 ATP synthase"/>
    <property type="match status" value="1"/>
</dbReference>
<comment type="function">
    <text evidence="7">Produces ATP from ADP in the presence of a proton gradient across the membrane. The V-type alpha chain is a catalytic subunit.</text>
</comment>
<evidence type="ECO:0000256" key="2">
    <source>
        <dbReference type="ARBA" id="ARBA00022448"/>
    </source>
</evidence>
<organism evidence="12 13">
    <name type="scientific">Dethiosulfovibrio marinus</name>
    <dbReference type="NCBI Taxonomy" id="133532"/>
    <lineage>
        <taxon>Bacteria</taxon>
        <taxon>Thermotogati</taxon>
        <taxon>Synergistota</taxon>
        <taxon>Synergistia</taxon>
        <taxon>Synergistales</taxon>
        <taxon>Dethiosulfovibrionaceae</taxon>
        <taxon>Dethiosulfovibrio</taxon>
    </lineage>
</organism>
<feature type="binding site" evidence="7">
    <location>
        <begin position="229"/>
        <end position="236"/>
    </location>
    <ligand>
        <name>ATP</name>
        <dbReference type="ChEBI" id="CHEBI:30616"/>
    </ligand>
</feature>
<dbReference type="PANTHER" id="PTHR43607:SF1">
    <property type="entry name" value="H(+)-TRANSPORTING TWO-SECTOR ATPASE"/>
    <property type="match status" value="1"/>
</dbReference>
<evidence type="ECO:0000259" key="9">
    <source>
        <dbReference type="Pfam" id="PF02874"/>
    </source>
</evidence>
<dbReference type="SUPFAM" id="SSF52540">
    <property type="entry name" value="P-loop containing nucleoside triphosphate hydrolases"/>
    <property type="match status" value="1"/>
</dbReference>
<dbReference type="Pfam" id="PF16886">
    <property type="entry name" value="ATP-synt_ab_Xtn"/>
    <property type="match status" value="1"/>
</dbReference>
<name>A0ABS9ELH8_9BACT</name>
<keyword evidence="7" id="KW-0066">ATP synthesis</keyword>
<dbReference type="NCBIfam" id="NF003220">
    <property type="entry name" value="PRK04192.1"/>
    <property type="match status" value="1"/>
</dbReference>
<evidence type="ECO:0000256" key="1">
    <source>
        <dbReference type="ARBA" id="ARBA00008936"/>
    </source>
</evidence>
<dbReference type="Pfam" id="PF22919">
    <property type="entry name" value="ATP-synt_VA_C"/>
    <property type="match status" value="1"/>
</dbReference>
<evidence type="ECO:0000313" key="12">
    <source>
        <dbReference type="EMBL" id="MCF4142060.1"/>
    </source>
</evidence>
<feature type="domain" description="ATPase F1/V1/A1 complex alpha/beta subunit N-terminal" evidence="9">
    <location>
        <begin position="9"/>
        <end position="64"/>
    </location>
</feature>
<dbReference type="InterPro" id="IPR022878">
    <property type="entry name" value="V-ATPase_asu"/>
</dbReference>
<keyword evidence="5 7" id="KW-1278">Translocase</keyword>
<keyword evidence="3 7" id="KW-0547">Nucleotide-binding</keyword>
<dbReference type="Pfam" id="PF00006">
    <property type="entry name" value="ATP-synt_ab"/>
    <property type="match status" value="1"/>
</dbReference>
<dbReference type="CDD" id="cd01134">
    <property type="entry name" value="V_A-ATPase_A"/>
    <property type="match status" value="1"/>
</dbReference>
<dbReference type="InterPro" id="IPR031686">
    <property type="entry name" value="ATP-synth_a_Xtn"/>
</dbReference>
<comment type="similarity">
    <text evidence="1 7">Belongs to the ATPase alpha/beta chains family.</text>
</comment>
<evidence type="ECO:0000259" key="10">
    <source>
        <dbReference type="Pfam" id="PF16886"/>
    </source>
</evidence>
<dbReference type="Pfam" id="PF02874">
    <property type="entry name" value="ATP-synt_ab_N"/>
    <property type="match status" value="1"/>
</dbReference>
<evidence type="ECO:0000256" key="4">
    <source>
        <dbReference type="ARBA" id="ARBA00022840"/>
    </source>
</evidence>
<proteinExistence type="inferred from homology"/>
<dbReference type="Proteomes" id="UP001200430">
    <property type="component" value="Unassembled WGS sequence"/>
</dbReference>
<evidence type="ECO:0000259" key="11">
    <source>
        <dbReference type="Pfam" id="PF22919"/>
    </source>
</evidence>
<dbReference type="CDD" id="cd18111">
    <property type="entry name" value="ATP-synt_V_A-type_alpha_C"/>
    <property type="match status" value="1"/>
</dbReference>
<dbReference type="EMBL" id="JAKGUD010000003">
    <property type="protein sequence ID" value="MCF4142060.1"/>
    <property type="molecule type" value="Genomic_DNA"/>
</dbReference>
<keyword evidence="7" id="KW-0375">Hydrogen ion transport</keyword>
<dbReference type="HAMAP" id="MF_00309">
    <property type="entry name" value="ATP_synth_A_arch"/>
    <property type="match status" value="1"/>
</dbReference>
<dbReference type="SUPFAM" id="SSF47917">
    <property type="entry name" value="C-terminal domain of alpha and beta subunits of F1 ATP synthase"/>
    <property type="match status" value="1"/>
</dbReference>
<dbReference type="InterPro" id="IPR004100">
    <property type="entry name" value="ATPase_F1/V1/A1_a/bsu_N"/>
</dbReference>
<dbReference type="InterPro" id="IPR036121">
    <property type="entry name" value="ATPase_F1/V1/A1_a/bsu_N_sf"/>
</dbReference>
<dbReference type="InterPro" id="IPR023366">
    <property type="entry name" value="ATP_synth_asu-like_sf"/>
</dbReference>
<keyword evidence="6 7" id="KW-0406">Ion transport</keyword>
<sequence length="589" mass="65428">MRRESTIWGIAGPVIRAGVDFPVSMYEVVHVGRQRLLGEVVRIQKGTVDIQVYENADGIAVGDPLFFSGNLLSVELAPGLLGSVFDGIGRPLKVLGKEGPFLERGRSIPTVDRSKLWHFVPLLKVGDRVNPGDVVGTVKECDAVEHRIMAPPDFRSSEILSILAEGDYTVNTVIATCDGGDISMFQRWDVRRSRPVGKRLNLDRPLITGQRVLDTLFPLALGGAAVLPGGFGTGKTVTQQSIAKWCNADVIIYIGCGERGNEMTEVLEEFPELKDPYRDAPLMDRMILIANTSNMPVAAREASVYLGITMAEYYRDMGLNVAIMADSTSRWAEALREIGGRLEEMPGEEGYPAYLGTRLAEYYERSGRSVLLGSPEREGSITVINAVSPAGGDFSEPVTQASLRLSGVFWALDKALAQQRHFPSIQWNQSYSLYEQEMERFYREEVSDLWDDLKAFLRGRLALERELRNLVQLVGRDGLSDKDKWILSFVDILKSVYLQQNAFDDVDASSSLKKQFSLLSNLKRLDDVVVGALSSGARLETISDFPMVRDLLDLRGQNEASMDRNFSSWISKLEEKLKASVVEVEDETL</sequence>